<proteinExistence type="predicted"/>
<organism evidence="1 2">
    <name type="scientific">Acaulospora colombiana</name>
    <dbReference type="NCBI Taxonomy" id="27376"/>
    <lineage>
        <taxon>Eukaryota</taxon>
        <taxon>Fungi</taxon>
        <taxon>Fungi incertae sedis</taxon>
        <taxon>Mucoromycota</taxon>
        <taxon>Glomeromycotina</taxon>
        <taxon>Glomeromycetes</taxon>
        <taxon>Diversisporales</taxon>
        <taxon>Acaulosporaceae</taxon>
        <taxon>Acaulospora</taxon>
    </lineage>
</organism>
<accession>A0ACA9KEQ8</accession>
<gene>
    <name evidence="1" type="ORF">ACOLOM_LOCUS1470</name>
</gene>
<comment type="caution">
    <text evidence="1">The sequence shown here is derived from an EMBL/GenBank/DDBJ whole genome shotgun (WGS) entry which is preliminary data.</text>
</comment>
<keyword evidence="2" id="KW-1185">Reference proteome</keyword>
<dbReference type="EMBL" id="CAJVPT010001738">
    <property type="protein sequence ID" value="CAG8468092.1"/>
    <property type="molecule type" value="Genomic_DNA"/>
</dbReference>
<dbReference type="Proteomes" id="UP000789525">
    <property type="component" value="Unassembled WGS sequence"/>
</dbReference>
<feature type="non-terminal residue" evidence="1">
    <location>
        <position position="570"/>
    </location>
</feature>
<evidence type="ECO:0000313" key="2">
    <source>
        <dbReference type="Proteomes" id="UP000789525"/>
    </source>
</evidence>
<sequence>MSYFQLSATLAGHELDVKAVRGPTEDLIISSSRDKTVRLWSRISSNTFGEDKLFLGHTHFVNSVAYLRPTAEHPNGLIVSGSSDKVINVYDIDKSQDPVYTLFGHKDNICALDVTPSGYIVSGSWDNNQIGDLKKDELPGPEALNAPGKSEGQVIMVRVRDAVEAHQWSQKDNKWHKIGDVVDAVGQGRKQLYNGREYDYLFDVDIGEGVPPLKLPYNVADNPYKAAQEFIQANELPQGYLDQVADFIVKNTKGVSLGSGSQFYDPLTGGSTRNPSYSSSPSSTVPSQNTFATGIDPWTRPALSPNTSEPTRVIPQKINQLNQDLQDSDSTNDSVLSTKELTALEDLIKFLQNPTFKSSSTADRQSEFAVIHKIVSQWPSANRFPGIDLLRLLILYSPIPAQYDDIDGSIVSLLIDSADIRSWDEGNSPTKEQETNTMLGLRALANLFDNKEGKEVLRRKAQTIIELISPILGRTTNKNLRIALVTVFLNFSVEFRTNPDEDATLQIIATLAEELSSETDSEVLYRSIVTLGTAISNNQAAKEAAEIFNVKDSVKLASTKMAEARITQVT</sequence>
<name>A0ACA9KEQ8_9GLOM</name>
<reference evidence="1" key="1">
    <citation type="submission" date="2021-06" db="EMBL/GenBank/DDBJ databases">
        <authorList>
            <person name="Kallberg Y."/>
            <person name="Tangrot J."/>
            <person name="Rosling A."/>
        </authorList>
    </citation>
    <scope>NUCLEOTIDE SEQUENCE</scope>
    <source>
        <strain evidence="1">CL356</strain>
    </source>
</reference>
<protein>
    <submittedName>
        <fullName evidence="1">11364_t:CDS:1</fullName>
    </submittedName>
</protein>
<evidence type="ECO:0000313" key="1">
    <source>
        <dbReference type="EMBL" id="CAG8468092.1"/>
    </source>
</evidence>